<dbReference type="Pfam" id="PF00149">
    <property type="entry name" value="Metallophos"/>
    <property type="match status" value="1"/>
</dbReference>
<dbReference type="Pfam" id="PF00963">
    <property type="entry name" value="Cohesin"/>
    <property type="match status" value="1"/>
</dbReference>
<dbReference type="AlphaFoldDB" id="A0A2R5EWC3"/>
<dbReference type="Pfam" id="PF00404">
    <property type="entry name" value="Dockerin_1"/>
    <property type="match status" value="1"/>
</dbReference>
<evidence type="ECO:0000259" key="3">
    <source>
        <dbReference type="PROSITE" id="PS50222"/>
    </source>
</evidence>
<feature type="domain" description="Dockerin" evidence="4">
    <location>
        <begin position="1165"/>
        <end position="1229"/>
    </location>
</feature>
<dbReference type="Gene3D" id="2.60.40.680">
    <property type="match status" value="1"/>
</dbReference>
<reference evidence="5 6" key="1">
    <citation type="submission" date="2017-08" db="EMBL/GenBank/DDBJ databases">
        <title>Substantial Increase in Enzyme Production by Combined Drug-Resistance Mutations in Paenibacillus agaridevorans.</title>
        <authorList>
            <person name="Tanaka Y."/>
            <person name="Funane K."/>
            <person name="Hosaka T."/>
            <person name="Shiwa Y."/>
            <person name="Fujita N."/>
            <person name="Miyazaki T."/>
            <person name="Yoshikawa H."/>
            <person name="Murakami K."/>
            <person name="Kasahara K."/>
            <person name="Inaoka T."/>
            <person name="Hiraga Y."/>
            <person name="Ochi K."/>
        </authorList>
    </citation>
    <scope>NUCLEOTIDE SEQUENCE [LARGE SCALE GENOMIC DNA]</scope>
    <source>
        <strain evidence="5 6">T-3040</strain>
    </source>
</reference>
<dbReference type="SUPFAM" id="SSF49785">
    <property type="entry name" value="Galactose-binding domain-like"/>
    <property type="match status" value="1"/>
</dbReference>
<dbReference type="InterPro" id="IPR029052">
    <property type="entry name" value="Metallo-depent_PP-like"/>
</dbReference>
<gene>
    <name evidence="5" type="ORF">PAT3040_02240</name>
</gene>
<dbReference type="InterPro" id="IPR018247">
    <property type="entry name" value="EF_Hand_1_Ca_BS"/>
</dbReference>
<evidence type="ECO:0000259" key="2">
    <source>
        <dbReference type="PROSITE" id="PS50022"/>
    </source>
</evidence>
<keyword evidence="1" id="KW-0732">Signal</keyword>
<evidence type="ECO:0000256" key="1">
    <source>
        <dbReference type="SAM" id="SignalP"/>
    </source>
</evidence>
<dbReference type="InterPro" id="IPR004843">
    <property type="entry name" value="Calcineurin-like_PHP"/>
</dbReference>
<dbReference type="PROSITE" id="PS00018">
    <property type="entry name" value="EF_HAND_1"/>
    <property type="match status" value="1"/>
</dbReference>
<comment type="caution">
    <text evidence="5">The sequence shown here is derived from an EMBL/GenBank/DDBJ whole genome shotgun (WGS) entry which is preliminary data.</text>
</comment>
<dbReference type="PROSITE" id="PS51766">
    <property type="entry name" value="DOCKERIN"/>
    <property type="match status" value="1"/>
</dbReference>
<evidence type="ECO:0000313" key="6">
    <source>
        <dbReference type="Proteomes" id="UP000245202"/>
    </source>
</evidence>
<dbReference type="InterPro" id="IPR008979">
    <property type="entry name" value="Galactose-bd-like_sf"/>
</dbReference>
<dbReference type="SUPFAM" id="SSF49899">
    <property type="entry name" value="Concanavalin A-like lectins/glucanases"/>
    <property type="match status" value="2"/>
</dbReference>
<dbReference type="InterPro" id="IPR051918">
    <property type="entry name" value="STPP_CPPED1"/>
</dbReference>
<dbReference type="CDD" id="cd08547">
    <property type="entry name" value="Type_II_cohesin"/>
    <property type="match status" value="1"/>
</dbReference>
<feature type="domain" description="EF-hand" evidence="3">
    <location>
        <begin position="1191"/>
        <end position="1226"/>
    </location>
</feature>
<dbReference type="GO" id="GO:0005509">
    <property type="term" value="F:calcium ion binding"/>
    <property type="evidence" value="ECO:0007669"/>
    <property type="project" value="InterPro"/>
</dbReference>
<sequence>MALKKGKWFMALTLAVVILLQGFGATSAQAQAEDTVPAAAASAAGEREGLLFDPAEQNSVKLEGLLANVPATFEMYAKFAVNPNQRQILFGNYNANAASNFNIELKADNQFRYYELSNGKLIDKSTQGLSITTGQWTHLAVLRDPANRKVTLVQDGTVVATFENLDLPEKVELQNVHGIGTDTRNQMHVRAEIAEVRLWNDVRSLDELKDNAESVLTGKEEGLMHAWTLDKSLLLPGANVVYDKVGKLNGIPFGFEMAYEIEMPYESEFTGSGADFSNGELELKTEENLSAPPRSFEAWVNVPANTPAGQSASVVIGNNESYYYSDVSRLSFEIGANGKPRLYWRAHKSHEINYVVNAKVNVGDWVHVAIVLDDEAKSASAYINGRKIDEKALNVPIPTVLPARELKIGSDYMGYAADGKPQMNFKGQIADVRVWSTARTAEQIQAGYKAFLQGQESGLLGNWKLDQATNGAYPDLSLHGNDAQPYDNAAYNWLEPEFADGDYKIAVIPDTQYMARQHPNAMKAYFNWLKDNADDLNIKLAISVGDIVDTPSSEAEWAVAAESYSYLDGVIPYVVLPGNHDVVLNNTNLTRNYTNYNKYFPYNKYSDDATFGGAFVEGKMENTYHFFEIGDVEYMVLAMEFAPNDAVLAWANEVVAAHPDKRVIMSTHSYMYHNGEQIGPSHIDYPSAYIRDANNGDDMWNEFVSKHDNIVLVLSGHIGYPDLVIREDLNNYGSSVKQALVDAQFMEPRDLGMVMLMSIKEGSNDVGVNWYSVKNDKLFREKNQFSMELNLYPEPHSFEQLAAKLAEAEQFVASIESTPGLSLPKMSEFKAQIAAAKALTSSDDKAVIHQAHVDLTRMLVDNKASIVYTFLPKTSFTIEAYNSYDVESDDLPQYVLDGDYSTIWHTSWHDPIPDLPHWITIDMKESFKLSGIQRTSRPNLTALEFPKEFELYASDDLADLSDPAYLGNEANRASGTFGKTATGNTYQDFAVLDKPVQGRYVKLVVTSTYGTGKFTFMSEIDFTGEAVEDETIRLFADDRTVNKGSVFTVPVTVEQASKMVGLEGIMSFDSSLLTFESFDFAGFSATGAVNSATPGKISFVGVSGDALGTDEATIIANVTFRAKADLVGNATATISFANVRGVTTDVAGESAYVPVQTDDAAITIVSQNPGDLNGDDNSDLLDARAILKLIVSGGGSEAVLAKADINRDGTVDTNDVLMLLQMIADKLAE</sequence>
<dbReference type="InterPro" id="IPR016134">
    <property type="entry name" value="Dockerin_dom"/>
</dbReference>
<dbReference type="InterPro" id="IPR002102">
    <property type="entry name" value="Cohesin_dom"/>
</dbReference>
<dbReference type="GO" id="GO:0000272">
    <property type="term" value="P:polysaccharide catabolic process"/>
    <property type="evidence" value="ECO:0007669"/>
    <property type="project" value="InterPro"/>
</dbReference>
<dbReference type="Gene3D" id="1.10.1330.10">
    <property type="entry name" value="Dockerin domain"/>
    <property type="match status" value="1"/>
</dbReference>
<dbReference type="InterPro" id="IPR013320">
    <property type="entry name" value="ConA-like_dom_sf"/>
</dbReference>
<dbReference type="Pfam" id="PF13385">
    <property type="entry name" value="Laminin_G_3"/>
    <property type="match status" value="2"/>
</dbReference>
<feature type="chain" id="PRO_5015305065" description="Dockerin domain-containing protein" evidence="1">
    <location>
        <begin position="31"/>
        <end position="1229"/>
    </location>
</feature>
<dbReference type="InterPro" id="IPR008965">
    <property type="entry name" value="CBM2/CBM3_carb-bd_dom_sf"/>
</dbReference>
<dbReference type="EMBL" id="BDQX01000100">
    <property type="protein sequence ID" value="GBG07684.1"/>
    <property type="molecule type" value="Genomic_DNA"/>
</dbReference>
<dbReference type="InterPro" id="IPR000421">
    <property type="entry name" value="FA58C"/>
</dbReference>
<dbReference type="PROSITE" id="PS50022">
    <property type="entry name" value="FA58C_3"/>
    <property type="match status" value="1"/>
</dbReference>
<dbReference type="Gene3D" id="2.60.120.200">
    <property type="match status" value="2"/>
</dbReference>
<proteinExistence type="predicted"/>
<accession>A0A2R5EWC3</accession>
<dbReference type="PROSITE" id="PS50222">
    <property type="entry name" value="EF_HAND_2"/>
    <property type="match status" value="1"/>
</dbReference>
<evidence type="ECO:0008006" key="7">
    <source>
        <dbReference type="Google" id="ProtNLM"/>
    </source>
</evidence>
<dbReference type="InterPro" id="IPR002105">
    <property type="entry name" value="Dockerin_1_rpt"/>
</dbReference>
<keyword evidence="6" id="KW-1185">Reference proteome</keyword>
<dbReference type="Gene3D" id="2.60.120.260">
    <property type="entry name" value="Galactose-binding domain-like"/>
    <property type="match status" value="1"/>
</dbReference>
<evidence type="ECO:0000259" key="4">
    <source>
        <dbReference type="PROSITE" id="PS51766"/>
    </source>
</evidence>
<protein>
    <recommendedName>
        <fullName evidence="7">Dockerin domain-containing protein</fullName>
    </recommendedName>
</protein>
<dbReference type="InterPro" id="IPR002048">
    <property type="entry name" value="EF_hand_dom"/>
</dbReference>
<dbReference type="GO" id="GO:0004553">
    <property type="term" value="F:hydrolase activity, hydrolyzing O-glycosyl compounds"/>
    <property type="evidence" value="ECO:0007669"/>
    <property type="project" value="InterPro"/>
</dbReference>
<name>A0A2R5EWC3_9BACL</name>
<organism evidence="5 6">
    <name type="scientific">Paenibacillus agaridevorans</name>
    <dbReference type="NCBI Taxonomy" id="171404"/>
    <lineage>
        <taxon>Bacteria</taxon>
        <taxon>Bacillati</taxon>
        <taxon>Bacillota</taxon>
        <taxon>Bacilli</taxon>
        <taxon>Bacillales</taxon>
        <taxon>Paenibacillaceae</taxon>
        <taxon>Paenibacillus</taxon>
    </lineage>
</organism>
<dbReference type="SUPFAM" id="SSF56300">
    <property type="entry name" value="Metallo-dependent phosphatases"/>
    <property type="match status" value="1"/>
</dbReference>
<dbReference type="PANTHER" id="PTHR43143">
    <property type="entry name" value="METALLOPHOSPHOESTERASE, CALCINEURIN SUPERFAMILY"/>
    <property type="match status" value="1"/>
</dbReference>
<dbReference type="Proteomes" id="UP000245202">
    <property type="component" value="Unassembled WGS sequence"/>
</dbReference>
<dbReference type="CDD" id="cd14256">
    <property type="entry name" value="Dockerin_I"/>
    <property type="match status" value="1"/>
</dbReference>
<dbReference type="SUPFAM" id="SSF63446">
    <property type="entry name" value="Type I dockerin domain"/>
    <property type="match status" value="1"/>
</dbReference>
<dbReference type="SUPFAM" id="SSF49384">
    <property type="entry name" value="Carbohydrate-binding domain"/>
    <property type="match status" value="1"/>
</dbReference>
<dbReference type="InterPro" id="IPR036439">
    <property type="entry name" value="Dockerin_dom_sf"/>
</dbReference>
<evidence type="ECO:0000313" key="5">
    <source>
        <dbReference type="EMBL" id="GBG07684.1"/>
    </source>
</evidence>
<feature type="signal peptide" evidence="1">
    <location>
        <begin position="1"/>
        <end position="30"/>
    </location>
</feature>
<dbReference type="Pfam" id="PF00754">
    <property type="entry name" value="F5_F8_type_C"/>
    <property type="match status" value="1"/>
</dbReference>
<feature type="domain" description="F5/8 type C" evidence="2">
    <location>
        <begin position="859"/>
        <end position="1025"/>
    </location>
</feature>
<dbReference type="GO" id="GO:0030246">
    <property type="term" value="F:carbohydrate binding"/>
    <property type="evidence" value="ECO:0007669"/>
    <property type="project" value="InterPro"/>
</dbReference>
<dbReference type="Gene3D" id="3.60.21.10">
    <property type="match status" value="1"/>
</dbReference>
<dbReference type="PANTHER" id="PTHR43143:SF5">
    <property type="entry name" value="SECRETED PROTEIN"/>
    <property type="match status" value="1"/>
</dbReference>